<reference evidence="4 5" key="2">
    <citation type="submission" date="2019-09" db="EMBL/GenBank/DDBJ databases">
        <title>Complete Genome Sequence and Methylome Analysis of free living Spirochaetas.</title>
        <authorList>
            <person name="Leshcheva N."/>
            <person name="Mikheeva N."/>
        </authorList>
    </citation>
    <scope>NUCLEOTIDE SEQUENCE [LARGE SCALE GENOMIC DNA]</scope>
    <source>
        <strain evidence="4 5">P</strain>
    </source>
</reference>
<dbReference type="PANTHER" id="PTHR43673">
    <property type="entry name" value="NAD(P)H NITROREDUCTASE YDGI-RELATED"/>
    <property type="match status" value="1"/>
</dbReference>
<dbReference type="EMBL" id="CP035807">
    <property type="protein sequence ID" value="QEN05522.1"/>
    <property type="molecule type" value="Genomic_DNA"/>
</dbReference>
<evidence type="ECO:0000313" key="4">
    <source>
        <dbReference type="EMBL" id="QEN05522.1"/>
    </source>
</evidence>
<dbReference type="InterPro" id="IPR029479">
    <property type="entry name" value="Nitroreductase"/>
</dbReference>
<proteinExistence type="inferred from homology"/>
<feature type="domain" description="Nitroreductase" evidence="3">
    <location>
        <begin position="71"/>
        <end position="147"/>
    </location>
</feature>
<name>A0A5C1QH02_9SPIO</name>
<comment type="similarity">
    <text evidence="1">Belongs to the nitroreductase family.</text>
</comment>
<dbReference type="KEGG" id="sper:EW093_12620"/>
<dbReference type="AlphaFoldDB" id="A0A5C1QH02"/>
<dbReference type="RefSeq" id="WP_149568760.1">
    <property type="nucleotide sequence ID" value="NZ_CP035807.1"/>
</dbReference>
<feature type="domain" description="Nitroreductase" evidence="3">
    <location>
        <begin position="7"/>
        <end position="66"/>
    </location>
</feature>
<keyword evidence="2" id="KW-0560">Oxidoreductase</keyword>
<sequence length="170" mass="19221">MAVIDLIKGRSSCRNFSDKSIDESIVNSIVEAGRLAPSAKNRQPWRFIIISEENRKNRLLEACFGADVIKTADKIVAVCTTNINYVMPNGQNAHDMDLSIATSFMMLQAEHEGLGSCIVTTYNEEMIRELLTVPFSMRVYCLLALGYKGDTAEIKKERKSFQDVHNMEHW</sequence>
<dbReference type="Pfam" id="PF00881">
    <property type="entry name" value="Nitroreductase"/>
    <property type="match status" value="2"/>
</dbReference>
<dbReference type="Proteomes" id="UP000323824">
    <property type="component" value="Chromosome"/>
</dbReference>
<accession>A0A5C1QH02</accession>
<dbReference type="OrthoDB" id="9812105at2"/>
<protein>
    <submittedName>
        <fullName evidence="4">Nitroreductase</fullName>
    </submittedName>
</protein>
<evidence type="ECO:0000259" key="3">
    <source>
        <dbReference type="Pfam" id="PF00881"/>
    </source>
</evidence>
<evidence type="ECO:0000256" key="2">
    <source>
        <dbReference type="ARBA" id="ARBA00023002"/>
    </source>
</evidence>
<organism evidence="4 5">
    <name type="scientific">Thiospirochaeta perfilievii</name>
    <dbReference type="NCBI Taxonomy" id="252967"/>
    <lineage>
        <taxon>Bacteria</taxon>
        <taxon>Pseudomonadati</taxon>
        <taxon>Spirochaetota</taxon>
        <taxon>Spirochaetia</taxon>
        <taxon>Spirochaetales</taxon>
        <taxon>Spirochaetaceae</taxon>
        <taxon>Thiospirochaeta</taxon>
    </lineage>
</organism>
<keyword evidence="5" id="KW-1185">Reference proteome</keyword>
<dbReference type="GO" id="GO:0016491">
    <property type="term" value="F:oxidoreductase activity"/>
    <property type="evidence" value="ECO:0007669"/>
    <property type="project" value="UniProtKB-KW"/>
</dbReference>
<dbReference type="PANTHER" id="PTHR43673:SF10">
    <property type="entry name" value="NADH DEHYDROGENASE_NAD(P)H NITROREDUCTASE XCC3605-RELATED"/>
    <property type="match status" value="1"/>
</dbReference>
<evidence type="ECO:0000313" key="5">
    <source>
        <dbReference type="Proteomes" id="UP000323824"/>
    </source>
</evidence>
<gene>
    <name evidence="4" type="ORF">EW093_12620</name>
</gene>
<evidence type="ECO:0000256" key="1">
    <source>
        <dbReference type="ARBA" id="ARBA00007118"/>
    </source>
</evidence>
<reference evidence="4 5" key="1">
    <citation type="submission" date="2019-02" db="EMBL/GenBank/DDBJ databases">
        <authorList>
            <person name="Fomenkov A."/>
            <person name="Dubinina G."/>
            <person name="Grabovich M."/>
            <person name="Vincze T."/>
            <person name="Roberts R.J."/>
        </authorList>
    </citation>
    <scope>NUCLEOTIDE SEQUENCE [LARGE SCALE GENOMIC DNA]</scope>
    <source>
        <strain evidence="4 5">P</strain>
    </source>
</reference>
<dbReference type="InterPro" id="IPR000415">
    <property type="entry name" value="Nitroreductase-like"/>
</dbReference>
<dbReference type="Gene3D" id="3.40.109.10">
    <property type="entry name" value="NADH Oxidase"/>
    <property type="match status" value="1"/>
</dbReference>
<dbReference type="SUPFAM" id="SSF55469">
    <property type="entry name" value="FMN-dependent nitroreductase-like"/>
    <property type="match status" value="1"/>
</dbReference>